<dbReference type="Gene3D" id="1.10.10.10">
    <property type="entry name" value="Winged helix-like DNA-binding domain superfamily/Winged helix DNA-binding domain"/>
    <property type="match status" value="1"/>
</dbReference>
<evidence type="ECO:0000313" key="2">
    <source>
        <dbReference type="EMBL" id="MBG8553084.1"/>
    </source>
</evidence>
<evidence type="ECO:0000256" key="1">
    <source>
        <dbReference type="SAM" id="Coils"/>
    </source>
</evidence>
<accession>A0ABS0KZ12</accession>
<evidence type="ECO:0000313" key="3">
    <source>
        <dbReference type="Proteomes" id="UP000601099"/>
    </source>
</evidence>
<keyword evidence="1" id="KW-0175">Coiled coil</keyword>
<proteinExistence type="predicted"/>
<dbReference type="InterPro" id="IPR036388">
    <property type="entry name" value="WH-like_DNA-bd_sf"/>
</dbReference>
<dbReference type="Pfam" id="PF01527">
    <property type="entry name" value="HTH_Tnp_1"/>
    <property type="match status" value="1"/>
</dbReference>
<organism evidence="2 3">
    <name type="scientific">Hymenobacter guriensis</name>
    <dbReference type="NCBI Taxonomy" id="2793065"/>
    <lineage>
        <taxon>Bacteria</taxon>
        <taxon>Pseudomonadati</taxon>
        <taxon>Bacteroidota</taxon>
        <taxon>Cytophagia</taxon>
        <taxon>Cytophagales</taxon>
        <taxon>Hymenobacteraceae</taxon>
        <taxon>Hymenobacter</taxon>
    </lineage>
</organism>
<keyword evidence="3" id="KW-1185">Reference proteome</keyword>
<dbReference type="EMBL" id="JADWYK010000003">
    <property type="protein sequence ID" value="MBG8553084.1"/>
    <property type="molecule type" value="Genomic_DNA"/>
</dbReference>
<comment type="caution">
    <text evidence="2">The sequence shown here is derived from an EMBL/GenBank/DDBJ whole genome shotgun (WGS) entry which is preliminary data.</text>
</comment>
<reference evidence="2 3" key="1">
    <citation type="submission" date="2020-11" db="EMBL/GenBank/DDBJ databases">
        <title>Hymenobacter sp.</title>
        <authorList>
            <person name="Kim M.K."/>
        </authorList>
    </citation>
    <scope>NUCLEOTIDE SEQUENCE [LARGE SCALE GENOMIC DNA]</scope>
    <source>
        <strain evidence="2 3">BT594</strain>
    </source>
</reference>
<dbReference type="Proteomes" id="UP000601099">
    <property type="component" value="Unassembled WGS sequence"/>
</dbReference>
<sequence length="207" mass="23277">MATIFSGISPDKQRKYDKAFKAEALRLASESRSTQAVARQLGISPKLLYRWQQAQLVAEVGSEEVARAPEVRALRSRLKRAEQELDVYKQALVSKALRRALVVRRPPAGLVVHSAQGSQYTATRFKQLLRQRPRRIVLELLQSRTARRRLLLRPGRGQARNQPPHRLLQRRAAAFCARLPCPIPLRNSSSNNVPTLSGLARPPQIAA</sequence>
<dbReference type="InterPro" id="IPR002514">
    <property type="entry name" value="Transposase_8"/>
</dbReference>
<dbReference type="InterPro" id="IPR009057">
    <property type="entry name" value="Homeodomain-like_sf"/>
</dbReference>
<name>A0ABS0KZ12_9BACT</name>
<dbReference type="SUPFAM" id="SSF46689">
    <property type="entry name" value="Homeodomain-like"/>
    <property type="match status" value="1"/>
</dbReference>
<gene>
    <name evidence="2" type="ORF">I5L79_05980</name>
</gene>
<feature type="coiled-coil region" evidence="1">
    <location>
        <begin position="71"/>
        <end position="98"/>
    </location>
</feature>
<protein>
    <submittedName>
        <fullName evidence="2">Transposase</fullName>
    </submittedName>
</protein>